<dbReference type="Pfam" id="PF01784">
    <property type="entry name" value="DUF34_NIF3"/>
    <property type="match status" value="1"/>
</dbReference>
<reference evidence="3" key="1">
    <citation type="submission" date="2019-03" db="EMBL/GenBank/DDBJ databases">
        <title>Single cell metagenomics reveals metabolic interactions within the superorganism composed of flagellate Streblomastix strix and complex community of Bacteroidetes bacteria on its surface.</title>
        <authorList>
            <person name="Treitli S.C."/>
            <person name="Kolisko M."/>
            <person name="Husnik F."/>
            <person name="Keeling P."/>
            <person name="Hampl V."/>
        </authorList>
    </citation>
    <scope>NUCLEOTIDE SEQUENCE</scope>
    <source>
        <strain evidence="3">STM</strain>
    </source>
</reference>
<dbReference type="PANTHER" id="PTHR13799:SF14">
    <property type="entry name" value="GTP CYCLOHYDROLASE 1 TYPE 2 HOMOLOG"/>
    <property type="match status" value="1"/>
</dbReference>
<sequence>LLPQALRSKADAFITGEMKYHDYFKCETNILLAEIGHYESEQYTKEVLHFVISDTFPHSRIHISKINTNPIKYFLLRQK</sequence>
<dbReference type="EMBL" id="SNRY01010676">
    <property type="protein sequence ID" value="KAA6305468.1"/>
    <property type="molecule type" value="Genomic_DNA"/>
</dbReference>
<dbReference type="Gene3D" id="3.40.1390.30">
    <property type="entry name" value="NIF3 (NGG1p interacting factor 3)-like"/>
    <property type="match status" value="1"/>
</dbReference>
<dbReference type="AlphaFoldDB" id="A0A5J4P8X0"/>
<feature type="non-terminal residue" evidence="3">
    <location>
        <position position="1"/>
    </location>
</feature>
<accession>A0A5J4P8X0</accession>
<evidence type="ECO:0000313" key="3">
    <source>
        <dbReference type="EMBL" id="KAA6305468.1"/>
    </source>
</evidence>
<evidence type="ECO:0000256" key="1">
    <source>
        <dbReference type="ARBA" id="ARBA00006964"/>
    </source>
</evidence>
<dbReference type="GO" id="GO:0005737">
    <property type="term" value="C:cytoplasm"/>
    <property type="evidence" value="ECO:0007669"/>
    <property type="project" value="TreeGrafter"/>
</dbReference>
<dbReference type="SUPFAM" id="SSF102705">
    <property type="entry name" value="NIF3 (NGG1p interacting factor 3)-like"/>
    <property type="match status" value="1"/>
</dbReference>
<comment type="similarity">
    <text evidence="1">Belongs to the GTP cyclohydrolase I type 2/NIF3 family.</text>
</comment>
<keyword evidence="2" id="KW-0479">Metal-binding</keyword>
<comment type="caution">
    <text evidence="3">The sequence shown here is derived from an EMBL/GenBank/DDBJ whole genome shotgun (WGS) entry which is preliminary data.</text>
</comment>
<organism evidence="3">
    <name type="scientific">termite gut metagenome</name>
    <dbReference type="NCBI Taxonomy" id="433724"/>
    <lineage>
        <taxon>unclassified sequences</taxon>
        <taxon>metagenomes</taxon>
        <taxon>organismal metagenomes</taxon>
    </lineage>
</organism>
<dbReference type="InterPro" id="IPR002678">
    <property type="entry name" value="DUF34/NIF3"/>
</dbReference>
<name>A0A5J4P8X0_9ZZZZ</name>
<evidence type="ECO:0000256" key="2">
    <source>
        <dbReference type="ARBA" id="ARBA00022723"/>
    </source>
</evidence>
<gene>
    <name evidence="3" type="ORF">EZS27_042880</name>
</gene>
<dbReference type="PANTHER" id="PTHR13799">
    <property type="entry name" value="NGG1 INTERACTING FACTOR 3"/>
    <property type="match status" value="1"/>
</dbReference>
<proteinExistence type="inferred from homology"/>
<evidence type="ECO:0008006" key="4">
    <source>
        <dbReference type="Google" id="ProtNLM"/>
    </source>
</evidence>
<dbReference type="GO" id="GO:0046872">
    <property type="term" value="F:metal ion binding"/>
    <property type="evidence" value="ECO:0007669"/>
    <property type="project" value="UniProtKB-KW"/>
</dbReference>
<dbReference type="InterPro" id="IPR036069">
    <property type="entry name" value="DUF34/NIF3_sf"/>
</dbReference>
<protein>
    <recommendedName>
        <fullName evidence="4">GTP cyclohydrolase 1 type 2</fullName>
    </recommendedName>
</protein>